<dbReference type="AlphaFoldDB" id="A0AA39HL89"/>
<comment type="caution">
    <text evidence="1">The sequence shown here is derived from an EMBL/GenBank/DDBJ whole genome shotgun (WGS) entry which is preliminary data.</text>
</comment>
<proteinExistence type="predicted"/>
<dbReference type="EMBL" id="JAUCMV010000004">
    <property type="protein sequence ID" value="KAK0407429.1"/>
    <property type="molecule type" value="Genomic_DNA"/>
</dbReference>
<gene>
    <name evidence="1" type="ORF">QR680_019194</name>
</gene>
<dbReference type="Proteomes" id="UP001175271">
    <property type="component" value="Unassembled WGS sequence"/>
</dbReference>
<keyword evidence="2" id="KW-1185">Reference proteome</keyword>
<evidence type="ECO:0000313" key="1">
    <source>
        <dbReference type="EMBL" id="KAK0407429.1"/>
    </source>
</evidence>
<sequence>MHRIKYAIFKQNSLINAVTNGSAKIEISLQFLNEVLSFLQHIQEMPVGALTTTSFKRWKFGECALRSYEFKKDTVPQWPQRLLMKAVMDYKLGTRTSYQITRRIGATEWNLNDRPTSNTFYGAARDCFLRVRAESKDFPFLLQVTKNDIDLIIALLERKAAICRKLKKRDGAVKTYTEYLSPLRNADVLTRIEETTAKAARNQAVSLEDYYFLLCYTVCCVVWKNGGRSEIAYKMTNGEIRKHHLVVVDVSALDRRLQAESTQLRVIEVANTKVAESSGFAVDNDDYEKLLLVRQLRNSFFASNTSVDDDDKPFFLTTNGKPLQPNLMKMMVKIEEAANVSDRYGTLEVHRSCATKALLFYINMLSALEDGTINWSHIAGSHTAKTRLRVYAHHGHRQLIANFYALLRVAEEMRDPIVETFEEKEWDNERRRATAMVSFAPHKVIAADDKKIPNPKDPQEGHTEGFGARFSRKWKNWVDLNYPVVTGGWSWTRISHANVIPKEKLDDAKLRKAVWHYFRNRYLAAALADAVR</sequence>
<name>A0AA39HL89_9BILA</name>
<protein>
    <submittedName>
        <fullName evidence="1">Uncharacterized protein</fullName>
    </submittedName>
</protein>
<reference evidence="1" key="1">
    <citation type="submission" date="2023-06" db="EMBL/GenBank/DDBJ databases">
        <title>Genomic analysis of the entomopathogenic nematode Steinernema hermaphroditum.</title>
        <authorList>
            <person name="Schwarz E.M."/>
            <person name="Heppert J.K."/>
            <person name="Baniya A."/>
            <person name="Schwartz H.T."/>
            <person name="Tan C.-H."/>
            <person name="Antoshechkin I."/>
            <person name="Sternberg P.W."/>
            <person name="Goodrich-Blair H."/>
            <person name="Dillman A.R."/>
        </authorList>
    </citation>
    <scope>NUCLEOTIDE SEQUENCE</scope>
    <source>
        <strain evidence="1">PS9179</strain>
        <tissue evidence="1">Whole animal</tissue>
    </source>
</reference>
<accession>A0AA39HL89</accession>
<evidence type="ECO:0000313" key="2">
    <source>
        <dbReference type="Proteomes" id="UP001175271"/>
    </source>
</evidence>
<organism evidence="1 2">
    <name type="scientific">Steinernema hermaphroditum</name>
    <dbReference type="NCBI Taxonomy" id="289476"/>
    <lineage>
        <taxon>Eukaryota</taxon>
        <taxon>Metazoa</taxon>
        <taxon>Ecdysozoa</taxon>
        <taxon>Nematoda</taxon>
        <taxon>Chromadorea</taxon>
        <taxon>Rhabditida</taxon>
        <taxon>Tylenchina</taxon>
        <taxon>Panagrolaimomorpha</taxon>
        <taxon>Strongyloidoidea</taxon>
        <taxon>Steinernematidae</taxon>
        <taxon>Steinernema</taxon>
    </lineage>
</organism>